<evidence type="ECO:0000313" key="3">
    <source>
        <dbReference type="Proteomes" id="UP000007264"/>
    </source>
</evidence>
<gene>
    <name evidence="2" type="ORF">COCSUDRAFT_41794</name>
</gene>
<sequence length="604" mass="64084">MAAEGDADVQQYYALVLSEKLVSLSCEKSAGAEGIRRAKGAAIVRLLRSVRCDKAVIRCGEPDDGLWLGSVLTEAGLTLADLDKPSGLPGSGNLLVNLDVPNEAAYVQALGQTDLLTPSHALVTFVTPLELVDLKGYTQPNPEAKIKPLPDVLPGLQGKPGADQQPSCAETLGVTDAPASTARSMEPTDQAPCENKEENMVTQVRSEELQQRKQRLLQAVSQLLRPQNGSAHAATIPAGLQNGNQNGHDMPAVDPVITEAASEDDLPPPPPLGSPSASQAATVLPTSRSGIITEADVPVTEAHPASAAVEQKGMGMDMSPGAFQASAEGAGRRGRQRSAQEAAAWKEEQQELALERAILEIHWQQAEAEQDSVYLEEADDADLAEDAELEEGELAGQAMESAEDQPAPAAGTDAAWYQHLPPFYQQWGRAATGNASASADAGVQADEGVGPGQGNKSSGQAAAWEDWYRQQGYGGQDASAQHGGGQAREGTAEGGWQQWQTWQQQQNGSWAGAAPDWNAAGQQGATTAGPFPWAAQGQGQEGHVSVPAALLQRYQMLEWAEWCRQYERWQAAYEQWYSWWSSAMWQASGYYGTGMGPGPDASAS</sequence>
<dbReference type="EMBL" id="AGSI01000007">
    <property type="protein sequence ID" value="EIE23605.1"/>
    <property type="molecule type" value="Genomic_DNA"/>
</dbReference>
<dbReference type="AlphaFoldDB" id="I0YYY6"/>
<feature type="compositionally biased region" description="Low complexity" evidence="1">
    <location>
        <begin position="496"/>
        <end position="506"/>
    </location>
</feature>
<accession>I0YYY6</accession>
<protein>
    <submittedName>
        <fullName evidence="2">Uncharacterized protein</fullName>
    </submittedName>
</protein>
<dbReference type="GeneID" id="17041597"/>
<comment type="caution">
    <text evidence="2">The sequence shown here is derived from an EMBL/GenBank/DDBJ whole genome shotgun (WGS) entry which is preliminary data.</text>
</comment>
<evidence type="ECO:0000313" key="2">
    <source>
        <dbReference type="EMBL" id="EIE23605.1"/>
    </source>
</evidence>
<dbReference type="KEGG" id="csl:COCSUDRAFT_41794"/>
<evidence type="ECO:0000256" key="1">
    <source>
        <dbReference type="SAM" id="MobiDB-lite"/>
    </source>
</evidence>
<feature type="region of interest" description="Disordered" evidence="1">
    <location>
        <begin position="438"/>
        <end position="461"/>
    </location>
</feature>
<name>I0YYY6_COCSC</name>
<feature type="region of interest" description="Disordered" evidence="1">
    <location>
        <begin position="473"/>
        <end position="512"/>
    </location>
</feature>
<dbReference type="OrthoDB" id="10595224at2759"/>
<keyword evidence="3" id="KW-1185">Reference proteome</keyword>
<organism evidence="2 3">
    <name type="scientific">Coccomyxa subellipsoidea (strain C-169)</name>
    <name type="common">Green microalga</name>
    <dbReference type="NCBI Taxonomy" id="574566"/>
    <lineage>
        <taxon>Eukaryota</taxon>
        <taxon>Viridiplantae</taxon>
        <taxon>Chlorophyta</taxon>
        <taxon>core chlorophytes</taxon>
        <taxon>Trebouxiophyceae</taxon>
        <taxon>Trebouxiophyceae incertae sedis</taxon>
        <taxon>Coccomyxaceae</taxon>
        <taxon>Coccomyxa</taxon>
        <taxon>Coccomyxa subellipsoidea</taxon>
    </lineage>
</organism>
<feature type="region of interest" description="Disordered" evidence="1">
    <location>
        <begin position="176"/>
        <end position="197"/>
    </location>
</feature>
<feature type="region of interest" description="Disordered" evidence="1">
    <location>
        <begin position="228"/>
        <end position="283"/>
    </location>
</feature>
<feature type="region of interest" description="Disordered" evidence="1">
    <location>
        <begin position="315"/>
        <end position="344"/>
    </location>
</feature>
<dbReference type="Proteomes" id="UP000007264">
    <property type="component" value="Unassembled WGS sequence"/>
</dbReference>
<dbReference type="RefSeq" id="XP_005648149.1">
    <property type="nucleotide sequence ID" value="XM_005648092.1"/>
</dbReference>
<reference evidence="2 3" key="1">
    <citation type="journal article" date="2012" name="Genome Biol.">
        <title>The genome of the polar eukaryotic microalga coccomyxa subellipsoidea reveals traits of cold adaptation.</title>
        <authorList>
            <person name="Blanc G."/>
            <person name="Agarkova I."/>
            <person name="Grimwood J."/>
            <person name="Kuo A."/>
            <person name="Brueggeman A."/>
            <person name="Dunigan D."/>
            <person name="Gurnon J."/>
            <person name="Ladunga I."/>
            <person name="Lindquist E."/>
            <person name="Lucas S."/>
            <person name="Pangilinan J."/>
            <person name="Proschold T."/>
            <person name="Salamov A."/>
            <person name="Schmutz J."/>
            <person name="Weeks D."/>
            <person name="Yamada T."/>
            <person name="Claverie J.M."/>
            <person name="Grigoriev I."/>
            <person name="Van Etten J."/>
            <person name="Lomsadze A."/>
            <person name="Borodovsky M."/>
        </authorList>
    </citation>
    <scope>NUCLEOTIDE SEQUENCE [LARGE SCALE GENOMIC DNA]</scope>
    <source>
        <strain evidence="2 3">C-169</strain>
    </source>
</reference>
<proteinExistence type="predicted"/>